<name>A0A4P6X261_HYDPS</name>
<dbReference type="InterPro" id="IPR012434">
    <property type="entry name" value="DUF1631"/>
</dbReference>
<reference evidence="1 2" key="1">
    <citation type="submission" date="2019-03" db="EMBL/GenBank/DDBJ databases">
        <authorList>
            <person name="Sebastian G."/>
            <person name="Baumann P."/>
            <person name="Ruckert C."/>
            <person name="Kalinowski J."/>
            <person name="Nebel B."/>
            <person name="Takors R."/>
            <person name="Blombach B."/>
        </authorList>
    </citation>
    <scope>NUCLEOTIDE SEQUENCE [LARGE SCALE GENOMIC DNA]</scope>
    <source>
        <strain evidence="1 2">DSM 1084</strain>
    </source>
</reference>
<protein>
    <recommendedName>
        <fullName evidence="3">DUF1631 domain-containing protein</fullName>
    </recommendedName>
</protein>
<gene>
    <name evidence="1" type="ORF">HPF_08360</name>
</gene>
<dbReference type="RefSeq" id="WP_133156303.1">
    <property type="nucleotide sequence ID" value="NZ_CP037867.1"/>
</dbReference>
<dbReference type="Proteomes" id="UP000293912">
    <property type="component" value="Chromosome"/>
</dbReference>
<keyword evidence="2" id="KW-1185">Reference proteome</keyword>
<evidence type="ECO:0008006" key="3">
    <source>
        <dbReference type="Google" id="ProtNLM"/>
    </source>
</evidence>
<dbReference type="AlphaFoldDB" id="A0A4P6X261"/>
<sequence>MNARTYTPFDSCLKAALVLSADWIPRWLDLLQAALVHREATGATHEKRGFGHARSVLMACRDRLEARLVTAFASAVHADVARDNGSPTAAPRKPRAALSMDDLTLMDHGQVQASVELARLQQVVRMAVDDELLTLDALLSAARGLRTVRAEANPLRPDVVIDTLMAALAKLRIDETARLHWLHAGAVSLGQELGWFYGALVRHLEADGVQPAGYVVVPTVVPVRPARAPADDQVEEPASEARAADAPLVLTLDHLHRLLVGNLAHGGAEVSDHGASGSGNALVRTLAAEVVTLMLRTIAEDRRLLTPVRDLVMQLKPALLHLAKTDPRFFADRDNPARRLLDAITARSLAYIHEQDTGFGEFAGQVLHTVQSLQTLSADLPERVVACMQRMESLGLTDQGPAMQTLVRVEQRHLLAERVAREIRARDDFARAPALVKRFLCGPWAQAVAHARLSADILGELATQHDLLEVRDVPSDRYMDILTDLLWSCQLAQASQNRARLVRVVPVVLRTLREGLDAIDFPRPQAESFFQALMGLHEAAYKSHRSGGMMKTSLRHQEQPVATAEPWLQGHEARESGFIDTQLMVTEFADTEPATCQQPLGSGDSLEVGAWIELQYPDRVQRCQLRWASPHRTLFLFATADGQSVSLTRQGMDRLEASGQLRVVAEHGVVDEALAAVARLAWVNSGRLA</sequence>
<dbReference type="KEGG" id="hpse:HPF_08360"/>
<proteinExistence type="predicted"/>
<evidence type="ECO:0000313" key="1">
    <source>
        <dbReference type="EMBL" id="QBM27694.1"/>
    </source>
</evidence>
<evidence type="ECO:0000313" key="2">
    <source>
        <dbReference type="Proteomes" id="UP000293912"/>
    </source>
</evidence>
<accession>A0A4P6X261</accession>
<dbReference type="Pfam" id="PF07793">
    <property type="entry name" value="DUF1631"/>
    <property type="match status" value="2"/>
</dbReference>
<organism evidence="1 2">
    <name type="scientific">Hydrogenophaga pseudoflava</name>
    <name type="common">Pseudomonas carboxydoflava</name>
    <dbReference type="NCBI Taxonomy" id="47421"/>
    <lineage>
        <taxon>Bacteria</taxon>
        <taxon>Pseudomonadati</taxon>
        <taxon>Pseudomonadota</taxon>
        <taxon>Betaproteobacteria</taxon>
        <taxon>Burkholderiales</taxon>
        <taxon>Comamonadaceae</taxon>
        <taxon>Hydrogenophaga</taxon>
    </lineage>
</organism>
<dbReference type="EMBL" id="CP037867">
    <property type="protein sequence ID" value="QBM27694.1"/>
    <property type="molecule type" value="Genomic_DNA"/>
</dbReference>